<reference evidence="6" key="1">
    <citation type="submission" date="2017-03" db="EMBL/GenBank/DDBJ databases">
        <title>Genomes of endolithic fungi from Antarctica.</title>
        <authorList>
            <person name="Coleine C."/>
            <person name="Masonjones S."/>
            <person name="Stajich J.E."/>
        </authorList>
    </citation>
    <scope>NUCLEOTIDE SEQUENCE [LARGE SCALE GENOMIC DNA]</scope>
    <source>
        <strain evidence="6">CCFEE 5527</strain>
    </source>
</reference>
<dbReference type="SUPFAM" id="SSF47473">
    <property type="entry name" value="EF-hand"/>
    <property type="match status" value="1"/>
</dbReference>
<feature type="compositionally biased region" description="Polar residues" evidence="4">
    <location>
        <begin position="386"/>
        <end position="397"/>
    </location>
</feature>
<feature type="compositionally biased region" description="Basic residues" evidence="4">
    <location>
        <begin position="439"/>
        <end position="451"/>
    </location>
</feature>
<keyword evidence="2" id="KW-0677">Repeat</keyword>
<dbReference type="GO" id="GO:0016460">
    <property type="term" value="C:myosin II complex"/>
    <property type="evidence" value="ECO:0007669"/>
    <property type="project" value="TreeGrafter"/>
</dbReference>
<dbReference type="InterPro" id="IPR050230">
    <property type="entry name" value="CALM/Myosin/TropC-like"/>
</dbReference>
<evidence type="ECO:0000256" key="4">
    <source>
        <dbReference type="SAM" id="MobiDB-lite"/>
    </source>
</evidence>
<protein>
    <recommendedName>
        <fullName evidence="1">Calmodulin</fullName>
    </recommendedName>
</protein>
<evidence type="ECO:0000313" key="5">
    <source>
        <dbReference type="EMBL" id="OQO14426.1"/>
    </source>
</evidence>
<dbReference type="FunFam" id="1.10.238.10:FF:000178">
    <property type="entry name" value="Calmodulin-2 A"/>
    <property type="match status" value="1"/>
</dbReference>
<dbReference type="InParanoid" id="A0A1V8TST8"/>
<sequence>MAPKRKQPAAGPAKPAAKRRSKLAKEHDITPDEEAEIQEAFNIFAQYPADYDAKEGMIPTGEVRRCLIALNAPPKDNTELAELIETVDPDDEGWVSYESFVAIAALKLHAKHDDPEAQREEVEKAYMLFTRGQEREVTIGDLRRVAKELREDVPENVLKDMIREATGGGLCGVKYYQLPTLSATLQPPTHTQPQSNGHLEYLVTRASSPHEDQPLHTTRENMAYYPAHPYTALNVAPHSYPAHPSDAVRDRTIAQFMNNVQEQVTDEGFEHYLRHTAKMPALPMPELTRQGMTEADMMFRRREKYRPLRPYDREQTLKIDSAVAVTGQGLQRKASDVIDLTETDGSGDQGRGWSALGSKRLRMEGPTEGVVREVIDLTTDEPTLEATPSTAPEPTNLTDEDEDLYNVTPKFADPKLPSEIPPLNLPAPQRSTIYEPRAPRPKKTPTPRLKKSWMGGLTQLDVQMGVKAAPTPTTAPTPATIPAIKPTIEEDLEDLDPELVAEMQAAFEEPEEEAAAHPAPTETISTVEAIVMARVQASKQEVQKTEKKRNKKKSEDISPEMQAHVDSAVAYQDWYYANQRGVEVGPEPVILPNPKLGASIGSRAKPIKGTKRRRED</sequence>
<evidence type="ECO:0000313" key="6">
    <source>
        <dbReference type="Proteomes" id="UP000192596"/>
    </source>
</evidence>
<dbReference type="InterPro" id="IPR011992">
    <property type="entry name" value="EF-hand-dom_pair"/>
</dbReference>
<organism evidence="5 6">
    <name type="scientific">Cryoendolithus antarcticus</name>
    <dbReference type="NCBI Taxonomy" id="1507870"/>
    <lineage>
        <taxon>Eukaryota</taxon>
        <taxon>Fungi</taxon>
        <taxon>Dikarya</taxon>
        <taxon>Ascomycota</taxon>
        <taxon>Pezizomycotina</taxon>
        <taxon>Dothideomycetes</taxon>
        <taxon>Dothideomycetidae</taxon>
        <taxon>Cladosporiales</taxon>
        <taxon>Cladosporiaceae</taxon>
        <taxon>Cryoendolithus</taxon>
    </lineage>
</organism>
<evidence type="ECO:0000256" key="3">
    <source>
        <dbReference type="ARBA" id="ARBA00022837"/>
    </source>
</evidence>
<feature type="compositionally biased region" description="Basic residues" evidence="4">
    <location>
        <begin position="605"/>
        <end position="616"/>
    </location>
</feature>
<feature type="region of interest" description="Disordered" evidence="4">
    <location>
        <begin position="592"/>
        <end position="616"/>
    </location>
</feature>
<comment type="caution">
    <text evidence="5">The sequence shown here is derived from an EMBL/GenBank/DDBJ whole genome shotgun (WGS) entry which is preliminary data.</text>
</comment>
<proteinExistence type="predicted"/>
<dbReference type="Gene3D" id="1.10.238.10">
    <property type="entry name" value="EF-hand"/>
    <property type="match status" value="1"/>
</dbReference>
<dbReference type="OrthoDB" id="26525at2759"/>
<accession>A0A1V8TST8</accession>
<gene>
    <name evidence="5" type="ORF">B0A48_01303</name>
</gene>
<keyword evidence="6" id="KW-1185">Reference proteome</keyword>
<feature type="region of interest" description="Disordered" evidence="4">
    <location>
        <begin position="538"/>
        <end position="561"/>
    </location>
</feature>
<evidence type="ECO:0000256" key="1">
    <source>
        <dbReference type="ARBA" id="ARBA00020786"/>
    </source>
</evidence>
<dbReference type="Proteomes" id="UP000192596">
    <property type="component" value="Unassembled WGS sequence"/>
</dbReference>
<feature type="region of interest" description="Disordered" evidence="4">
    <location>
        <begin position="381"/>
        <end position="451"/>
    </location>
</feature>
<dbReference type="PANTHER" id="PTHR23048">
    <property type="entry name" value="MYOSIN LIGHT CHAIN 1, 3"/>
    <property type="match status" value="1"/>
</dbReference>
<dbReference type="STRING" id="1507870.A0A1V8TST8"/>
<evidence type="ECO:0000256" key="2">
    <source>
        <dbReference type="ARBA" id="ARBA00022737"/>
    </source>
</evidence>
<dbReference type="PANTHER" id="PTHR23048:SF59">
    <property type="entry name" value="EF-HAND SUPERFAMILY PROTEIN"/>
    <property type="match status" value="1"/>
</dbReference>
<dbReference type="EMBL" id="NAJO01000002">
    <property type="protein sequence ID" value="OQO14426.1"/>
    <property type="molecule type" value="Genomic_DNA"/>
</dbReference>
<name>A0A1V8TST8_9PEZI</name>
<feature type="region of interest" description="Disordered" evidence="4">
    <location>
        <begin position="1"/>
        <end position="30"/>
    </location>
</feature>
<keyword evidence="3" id="KW-0106">Calcium</keyword>
<dbReference type="AlphaFoldDB" id="A0A1V8TST8"/>